<proteinExistence type="predicted"/>
<keyword evidence="2" id="KW-1185">Reference proteome</keyword>
<gene>
    <name evidence="1" type="ORF">Q4Q40_09295</name>
</gene>
<organism evidence="1 2">
    <name type="scientific">Flavivirga jejuensis</name>
    <dbReference type="NCBI Taxonomy" id="870487"/>
    <lineage>
        <taxon>Bacteria</taxon>
        <taxon>Pseudomonadati</taxon>
        <taxon>Bacteroidota</taxon>
        <taxon>Flavobacteriia</taxon>
        <taxon>Flavobacteriales</taxon>
        <taxon>Flavobacteriaceae</taxon>
        <taxon>Flavivirga</taxon>
    </lineage>
</organism>
<protein>
    <submittedName>
        <fullName evidence="1">Uncharacterized protein</fullName>
    </submittedName>
</protein>
<name>A0ABT8WMJ5_9FLAO</name>
<sequence>MSTVTINSYADVTTQLNNFVSANSLTPGLAQHGAFWTTLTYTEFTTGTVPVYGIPILVINDSENSNIIQVLKGGAANKTGFPDMPKPSPPYNSEIPTQTAIIQALSDWIDNGCPEFAKNTYNT</sequence>
<dbReference type="EMBL" id="JAUOEL010000003">
    <property type="protein sequence ID" value="MDO5974377.1"/>
    <property type="molecule type" value="Genomic_DNA"/>
</dbReference>
<reference evidence="1" key="1">
    <citation type="submission" date="2023-07" db="EMBL/GenBank/DDBJ databases">
        <title>Two novel species in the genus Flavivirga.</title>
        <authorList>
            <person name="Kwon K."/>
        </authorList>
    </citation>
    <scope>NUCLEOTIDE SEQUENCE</scope>
    <source>
        <strain evidence="1">KACC 14158</strain>
    </source>
</reference>
<dbReference type="RefSeq" id="WP_303301519.1">
    <property type="nucleotide sequence ID" value="NZ_BAABDA010000050.1"/>
</dbReference>
<dbReference type="Proteomes" id="UP001176806">
    <property type="component" value="Unassembled WGS sequence"/>
</dbReference>
<evidence type="ECO:0000313" key="1">
    <source>
        <dbReference type="EMBL" id="MDO5974377.1"/>
    </source>
</evidence>
<accession>A0ABT8WMJ5</accession>
<comment type="caution">
    <text evidence="1">The sequence shown here is derived from an EMBL/GenBank/DDBJ whole genome shotgun (WGS) entry which is preliminary data.</text>
</comment>
<evidence type="ECO:0000313" key="2">
    <source>
        <dbReference type="Proteomes" id="UP001176806"/>
    </source>
</evidence>